<organism evidence="2 3">
    <name type="scientific">Crepidotus variabilis</name>
    <dbReference type="NCBI Taxonomy" id="179855"/>
    <lineage>
        <taxon>Eukaryota</taxon>
        <taxon>Fungi</taxon>
        <taxon>Dikarya</taxon>
        <taxon>Basidiomycota</taxon>
        <taxon>Agaricomycotina</taxon>
        <taxon>Agaricomycetes</taxon>
        <taxon>Agaricomycetidae</taxon>
        <taxon>Agaricales</taxon>
        <taxon>Agaricineae</taxon>
        <taxon>Crepidotaceae</taxon>
        <taxon>Crepidotus</taxon>
    </lineage>
</organism>
<keyword evidence="1" id="KW-0472">Membrane</keyword>
<gene>
    <name evidence="2" type="ORF">CPB83DRAFT_187358</name>
</gene>
<comment type="caution">
    <text evidence="2">The sequence shown here is derived from an EMBL/GenBank/DDBJ whole genome shotgun (WGS) entry which is preliminary data.</text>
</comment>
<proteinExistence type="predicted"/>
<evidence type="ECO:0000256" key="1">
    <source>
        <dbReference type="SAM" id="Phobius"/>
    </source>
</evidence>
<sequence>MTPHFKPFNRDAKPVSRASKFCHRNYCSIWKVLFSAYYIVRVSSRFWLRCLIPRSYGYESHPTADYSLSRSSSPAFRSSSFYYFPFEEVCRIFMWRFLALNTVVIVIEVLLLMISENYHLQAVFYLGTAIILLATPGSAFPRPLPVAISTCYRAPFGECGTKSISPIHTPQIFQQPKSQSFVATSFQNPHFECHYDHLLGSFQGHLPPANTKA</sequence>
<keyword evidence="1" id="KW-1133">Transmembrane helix</keyword>
<dbReference type="AlphaFoldDB" id="A0A9P6EJN9"/>
<keyword evidence="1" id="KW-0812">Transmembrane</keyword>
<accession>A0A9P6EJN9</accession>
<protein>
    <submittedName>
        <fullName evidence="2">Uncharacterized protein</fullName>
    </submittedName>
</protein>
<dbReference type="EMBL" id="MU157841">
    <property type="protein sequence ID" value="KAF9530174.1"/>
    <property type="molecule type" value="Genomic_DNA"/>
</dbReference>
<reference evidence="2" key="1">
    <citation type="submission" date="2020-11" db="EMBL/GenBank/DDBJ databases">
        <authorList>
            <consortium name="DOE Joint Genome Institute"/>
            <person name="Ahrendt S."/>
            <person name="Riley R."/>
            <person name="Andreopoulos W."/>
            <person name="Labutti K."/>
            <person name="Pangilinan J."/>
            <person name="Ruiz-Duenas F.J."/>
            <person name="Barrasa J.M."/>
            <person name="Sanchez-Garcia M."/>
            <person name="Camarero S."/>
            <person name="Miyauchi S."/>
            <person name="Serrano A."/>
            <person name="Linde D."/>
            <person name="Babiker R."/>
            <person name="Drula E."/>
            <person name="Ayuso-Fernandez I."/>
            <person name="Pacheco R."/>
            <person name="Padilla G."/>
            <person name="Ferreira P."/>
            <person name="Barriuso J."/>
            <person name="Kellner H."/>
            <person name="Castanera R."/>
            <person name="Alfaro M."/>
            <person name="Ramirez L."/>
            <person name="Pisabarro A.G."/>
            <person name="Kuo A."/>
            <person name="Tritt A."/>
            <person name="Lipzen A."/>
            <person name="He G."/>
            <person name="Yan M."/>
            <person name="Ng V."/>
            <person name="Cullen D."/>
            <person name="Martin F."/>
            <person name="Rosso M.-N."/>
            <person name="Henrissat B."/>
            <person name="Hibbett D."/>
            <person name="Martinez A.T."/>
            <person name="Grigoriev I.V."/>
        </authorList>
    </citation>
    <scope>NUCLEOTIDE SEQUENCE</scope>
    <source>
        <strain evidence="2">CBS 506.95</strain>
    </source>
</reference>
<keyword evidence="3" id="KW-1185">Reference proteome</keyword>
<evidence type="ECO:0000313" key="3">
    <source>
        <dbReference type="Proteomes" id="UP000807306"/>
    </source>
</evidence>
<feature type="transmembrane region" description="Helical" evidence="1">
    <location>
        <begin position="93"/>
        <end position="114"/>
    </location>
</feature>
<evidence type="ECO:0000313" key="2">
    <source>
        <dbReference type="EMBL" id="KAF9530174.1"/>
    </source>
</evidence>
<name>A0A9P6EJN9_9AGAR</name>
<feature type="transmembrane region" description="Helical" evidence="1">
    <location>
        <begin position="120"/>
        <end position="140"/>
    </location>
</feature>
<dbReference type="Proteomes" id="UP000807306">
    <property type="component" value="Unassembled WGS sequence"/>
</dbReference>